<organism evidence="2 3">
    <name type="scientific">Agrocybe pediades</name>
    <dbReference type="NCBI Taxonomy" id="84607"/>
    <lineage>
        <taxon>Eukaryota</taxon>
        <taxon>Fungi</taxon>
        <taxon>Dikarya</taxon>
        <taxon>Basidiomycota</taxon>
        <taxon>Agaricomycotina</taxon>
        <taxon>Agaricomycetes</taxon>
        <taxon>Agaricomycetidae</taxon>
        <taxon>Agaricales</taxon>
        <taxon>Agaricineae</taxon>
        <taxon>Strophariaceae</taxon>
        <taxon>Agrocybe</taxon>
    </lineage>
</organism>
<feature type="chain" id="PRO_5034661093" evidence="1">
    <location>
        <begin position="19"/>
        <end position="163"/>
    </location>
</feature>
<protein>
    <submittedName>
        <fullName evidence="2">Uncharacterized protein</fullName>
    </submittedName>
</protein>
<evidence type="ECO:0000256" key="1">
    <source>
        <dbReference type="SAM" id="SignalP"/>
    </source>
</evidence>
<name>A0A8H4QJ10_9AGAR</name>
<dbReference type="EMBL" id="JAACJL010000057">
    <property type="protein sequence ID" value="KAF4611828.1"/>
    <property type="molecule type" value="Genomic_DNA"/>
</dbReference>
<reference evidence="2 3" key="1">
    <citation type="submission" date="2019-12" db="EMBL/GenBank/DDBJ databases">
        <authorList>
            <person name="Floudas D."/>
            <person name="Bentzer J."/>
            <person name="Ahren D."/>
            <person name="Johansson T."/>
            <person name="Persson P."/>
            <person name="Tunlid A."/>
        </authorList>
    </citation>
    <scope>NUCLEOTIDE SEQUENCE [LARGE SCALE GENOMIC DNA]</scope>
    <source>
        <strain evidence="2 3">CBS 102.39</strain>
    </source>
</reference>
<accession>A0A8H4QJ10</accession>
<gene>
    <name evidence="2" type="ORF">D9613_004023</name>
</gene>
<evidence type="ECO:0000313" key="2">
    <source>
        <dbReference type="EMBL" id="KAF4611828.1"/>
    </source>
</evidence>
<feature type="signal peptide" evidence="1">
    <location>
        <begin position="1"/>
        <end position="18"/>
    </location>
</feature>
<keyword evidence="1" id="KW-0732">Signal</keyword>
<dbReference type="Proteomes" id="UP000521872">
    <property type="component" value="Unassembled WGS sequence"/>
</dbReference>
<proteinExistence type="predicted"/>
<keyword evidence="3" id="KW-1185">Reference proteome</keyword>
<dbReference type="AlphaFoldDB" id="A0A8H4QJ10"/>
<comment type="caution">
    <text evidence="2">The sequence shown here is derived from an EMBL/GenBank/DDBJ whole genome shotgun (WGS) entry which is preliminary data.</text>
</comment>
<evidence type="ECO:0000313" key="3">
    <source>
        <dbReference type="Proteomes" id="UP000521872"/>
    </source>
</evidence>
<sequence>MRFSTIIFALAAVTSAFASPTVADKWISVETGMTLANGNNVTLERRIGTEVITCYGFGTAVDRAPSISVIDNWCNSVAIGQYVPIGATLWGRYDYGSFTILVSALALGNPSCGGFVIDGNCNRLLRLPLDGCNTRGENGKQGGYETDLCGQWRYDPGSKGSDV</sequence>